<accession>A0A7X1AUE6</accession>
<dbReference type="EMBL" id="JACHVA010000005">
    <property type="protein sequence ID" value="MBC2600203.1"/>
    <property type="molecule type" value="Genomic_DNA"/>
</dbReference>
<organism evidence="2 3">
    <name type="scientific">Puniceicoccus vermicola</name>
    <dbReference type="NCBI Taxonomy" id="388746"/>
    <lineage>
        <taxon>Bacteria</taxon>
        <taxon>Pseudomonadati</taxon>
        <taxon>Verrucomicrobiota</taxon>
        <taxon>Opitutia</taxon>
        <taxon>Puniceicoccales</taxon>
        <taxon>Puniceicoccaceae</taxon>
        <taxon>Puniceicoccus</taxon>
    </lineage>
</organism>
<sequence>MKKICLFTAITVFSYAGWALGQKVGMMTAFGLSFVGSVLGVFVGWWINENYFE</sequence>
<feature type="transmembrane region" description="Helical" evidence="1">
    <location>
        <begin position="29"/>
        <end position="47"/>
    </location>
</feature>
<evidence type="ECO:0000313" key="2">
    <source>
        <dbReference type="EMBL" id="MBC2600203.1"/>
    </source>
</evidence>
<keyword evidence="1" id="KW-0812">Transmembrane</keyword>
<dbReference type="RefSeq" id="WP_185690961.1">
    <property type="nucleotide sequence ID" value="NZ_JACHVA010000005.1"/>
</dbReference>
<reference evidence="2 3" key="1">
    <citation type="submission" date="2020-07" db="EMBL/GenBank/DDBJ databases">
        <authorList>
            <person name="Feng X."/>
        </authorList>
    </citation>
    <scope>NUCLEOTIDE SEQUENCE [LARGE SCALE GENOMIC DNA]</scope>
    <source>
        <strain evidence="2 3">JCM14086</strain>
    </source>
</reference>
<dbReference type="AlphaFoldDB" id="A0A7X1AUE6"/>
<keyword evidence="1" id="KW-1133">Transmembrane helix</keyword>
<comment type="caution">
    <text evidence="2">The sequence shown here is derived from an EMBL/GenBank/DDBJ whole genome shotgun (WGS) entry which is preliminary data.</text>
</comment>
<proteinExistence type="predicted"/>
<gene>
    <name evidence="2" type="ORF">H5P30_00240</name>
</gene>
<keyword evidence="3" id="KW-1185">Reference proteome</keyword>
<protein>
    <submittedName>
        <fullName evidence="2">Uncharacterized protein</fullName>
    </submittedName>
</protein>
<evidence type="ECO:0000313" key="3">
    <source>
        <dbReference type="Proteomes" id="UP000525652"/>
    </source>
</evidence>
<evidence type="ECO:0000256" key="1">
    <source>
        <dbReference type="SAM" id="Phobius"/>
    </source>
</evidence>
<dbReference type="Proteomes" id="UP000525652">
    <property type="component" value="Unassembled WGS sequence"/>
</dbReference>
<name>A0A7X1AUE6_9BACT</name>
<keyword evidence="1" id="KW-0472">Membrane</keyword>